<accession>A0ABU9XZJ2</accession>
<dbReference type="Proteomes" id="UP001419910">
    <property type="component" value="Unassembled WGS sequence"/>
</dbReference>
<evidence type="ECO:0000256" key="2">
    <source>
        <dbReference type="ARBA" id="ARBA00005752"/>
    </source>
</evidence>
<evidence type="ECO:0000256" key="1">
    <source>
        <dbReference type="ARBA" id="ARBA00005187"/>
    </source>
</evidence>
<dbReference type="PROSITE" id="PS51278">
    <property type="entry name" value="GATASE_TYPE_2"/>
    <property type="match status" value="1"/>
</dbReference>
<protein>
    <recommendedName>
        <fullName evidence="3">asparagine synthase (glutamine-hydrolyzing)</fullName>
        <ecNumber evidence="3">6.3.5.4</ecNumber>
    </recommendedName>
</protein>
<evidence type="ECO:0000313" key="9">
    <source>
        <dbReference type="EMBL" id="MEN2788971.1"/>
    </source>
</evidence>
<proteinExistence type="inferred from homology"/>
<comment type="catalytic activity">
    <reaction evidence="7">
        <text>L-aspartate + L-glutamine + ATP + H2O = L-asparagine + L-glutamate + AMP + diphosphate + H(+)</text>
        <dbReference type="Rhea" id="RHEA:12228"/>
        <dbReference type="ChEBI" id="CHEBI:15377"/>
        <dbReference type="ChEBI" id="CHEBI:15378"/>
        <dbReference type="ChEBI" id="CHEBI:29985"/>
        <dbReference type="ChEBI" id="CHEBI:29991"/>
        <dbReference type="ChEBI" id="CHEBI:30616"/>
        <dbReference type="ChEBI" id="CHEBI:33019"/>
        <dbReference type="ChEBI" id="CHEBI:58048"/>
        <dbReference type="ChEBI" id="CHEBI:58359"/>
        <dbReference type="ChEBI" id="CHEBI:456215"/>
        <dbReference type="EC" id="6.3.5.4"/>
    </reaction>
</comment>
<evidence type="ECO:0000256" key="5">
    <source>
        <dbReference type="ARBA" id="ARBA00022840"/>
    </source>
</evidence>
<evidence type="ECO:0000256" key="6">
    <source>
        <dbReference type="ARBA" id="ARBA00022962"/>
    </source>
</evidence>
<dbReference type="PANTHER" id="PTHR43284">
    <property type="entry name" value="ASPARAGINE SYNTHETASE (GLUTAMINE-HYDROLYZING)"/>
    <property type="match status" value="1"/>
</dbReference>
<dbReference type="InterPro" id="IPR006426">
    <property type="entry name" value="Asn_synth_AEB"/>
</dbReference>
<comment type="similarity">
    <text evidence="2">Belongs to the asparagine synthetase family.</text>
</comment>
<keyword evidence="6" id="KW-0315">Glutamine amidotransferase</keyword>
<dbReference type="PIRSF" id="PIRSF001589">
    <property type="entry name" value="Asn_synthetase_glu-h"/>
    <property type="match status" value="1"/>
</dbReference>
<evidence type="ECO:0000256" key="4">
    <source>
        <dbReference type="ARBA" id="ARBA00022741"/>
    </source>
</evidence>
<keyword evidence="4" id="KW-0547">Nucleotide-binding</keyword>
<dbReference type="SUPFAM" id="SSF56235">
    <property type="entry name" value="N-terminal nucleophile aminohydrolases (Ntn hydrolases)"/>
    <property type="match status" value="1"/>
</dbReference>
<evidence type="ECO:0000313" key="10">
    <source>
        <dbReference type="Proteomes" id="UP001419910"/>
    </source>
</evidence>
<dbReference type="PANTHER" id="PTHR43284:SF1">
    <property type="entry name" value="ASPARAGINE SYNTHETASE"/>
    <property type="match status" value="1"/>
</dbReference>
<keyword evidence="5" id="KW-0067">ATP-binding</keyword>
<sequence length="638" mass="70650">MSGIFGILRFDGQPVSARELDRMGNMLAFRGPDGRQTVVAGCVGLGHCLLRVNAEDWNEAQPIHDGDVTLVADLRLDNREALAAEMGIAASDLNDMPDSALLLAAYRHWGETCAEHLLGDFTFAIWDAPARALLIGRDHMGQRGLFYHHGEGLFVFATEVKALWAVEGVPRRLSEDAIGRRLLLAVDRAPGETFFERITALPNATLLRVSSSGIATRRIYWEPRAAREHLGRDEAYYLQAYRRIVEEAVACRVRRLIRPPALCFSGGFDSGSIAALAGPIAAAQGRKIIAIASVLEEGGQRPAVRDARAAVEAFRASPFLDLHYYVRGEDETVFDDLETSFDTTHNTVGTLYVRRGLYRIAAAVGARLVMDGHGGDYTVNVRPGSPLGRMLRRGQFRRFVREFRMRMQVTGDPALRLLRNDVLPALVPLRAIAAVLTLRHGFVPTWRRSAIAAPFASALFASGAVDPSRLRGAYPVHNRWRARWLHLLRKSAAAPPVQQTLAAAHGLEFTRPFHDKRVVELGLALPESVQFRDGLERYLARHALADILPEQLLARGPGNDAEDPDLFRMAKSSAPAALAEAKRLDRDGRLSRYVDLDRLEAMIANADEASRPDHHRLMVANLTITLARFVAWFDRAND</sequence>
<comment type="pathway">
    <text evidence="1">Amino-acid biosynthesis; L-asparagine biosynthesis; L-asparagine from L-aspartate (L-Gln route): step 1/1.</text>
</comment>
<evidence type="ECO:0000256" key="3">
    <source>
        <dbReference type="ARBA" id="ARBA00012737"/>
    </source>
</evidence>
<evidence type="ECO:0000256" key="7">
    <source>
        <dbReference type="ARBA" id="ARBA00048741"/>
    </source>
</evidence>
<dbReference type="CDD" id="cd00712">
    <property type="entry name" value="AsnB"/>
    <property type="match status" value="1"/>
</dbReference>
<dbReference type="InterPro" id="IPR001962">
    <property type="entry name" value="Asn_synthase"/>
</dbReference>
<dbReference type="RefSeq" id="WP_343891631.1">
    <property type="nucleotide sequence ID" value="NZ_BAAAEH010000047.1"/>
</dbReference>
<dbReference type="Gene3D" id="3.40.50.620">
    <property type="entry name" value="HUPs"/>
    <property type="match status" value="2"/>
</dbReference>
<dbReference type="InterPro" id="IPR014729">
    <property type="entry name" value="Rossmann-like_a/b/a_fold"/>
</dbReference>
<gene>
    <name evidence="9" type="ORF">ABC974_04980</name>
</gene>
<dbReference type="Pfam" id="PF13537">
    <property type="entry name" value="GATase_7"/>
    <property type="match status" value="1"/>
</dbReference>
<keyword evidence="10" id="KW-1185">Reference proteome</keyword>
<organism evidence="9 10">
    <name type="scientific">Sphingomonas oligophenolica</name>
    <dbReference type="NCBI Taxonomy" id="301154"/>
    <lineage>
        <taxon>Bacteria</taxon>
        <taxon>Pseudomonadati</taxon>
        <taxon>Pseudomonadota</taxon>
        <taxon>Alphaproteobacteria</taxon>
        <taxon>Sphingomonadales</taxon>
        <taxon>Sphingomonadaceae</taxon>
        <taxon>Sphingomonas</taxon>
    </lineage>
</organism>
<name>A0ABU9XZJ2_9SPHN</name>
<dbReference type="InterPro" id="IPR051786">
    <property type="entry name" value="ASN_synthetase/amidase"/>
</dbReference>
<dbReference type="Gene3D" id="3.60.20.10">
    <property type="entry name" value="Glutamine Phosphoribosylpyrophosphate, subunit 1, domain 1"/>
    <property type="match status" value="1"/>
</dbReference>
<dbReference type="InterPro" id="IPR017932">
    <property type="entry name" value="GATase_2_dom"/>
</dbReference>
<dbReference type="SUPFAM" id="SSF52402">
    <property type="entry name" value="Adenine nucleotide alpha hydrolases-like"/>
    <property type="match status" value="1"/>
</dbReference>
<evidence type="ECO:0000259" key="8">
    <source>
        <dbReference type="PROSITE" id="PS51278"/>
    </source>
</evidence>
<dbReference type="InterPro" id="IPR029055">
    <property type="entry name" value="Ntn_hydrolases_N"/>
</dbReference>
<dbReference type="Pfam" id="PF00733">
    <property type="entry name" value="Asn_synthase"/>
    <property type="match status" value="1"/>
</dbReference>
<dbReference type="EMBL" id="JBDIME010000003">
    <property type="protein sequence ID" value="MEN2788971.1"/>
    <property type="molecule type" value="Genomic_DNA"/>
</dbReference>
<dbReference type="EC" id="6.3.5.4" evidence="3"/>
<dbReference type="InterPro" id="IPR033738">
    <property type="entry name" value="AsnB_N"/>
</dbReference>
<reference evidence="9 10" key="1">
    <citation type="submission" date="2024-05" db="EMBL/GenBank/DDBJ databases">
        <authorList>
            <person name="Liu Q."/>
            <person name="Xin Y.-H."/>
        </authorList>
    </citation>
    <scope>NUCLEOTIDE SEQUENCE [LARGE SCALE GENOMIC DNA]</scope>
    <source>
        <strain evidence="9 10">CGMCC 1.10181</strain>
    </source>
</reference>
<feature type="domain" description="Glutamine amidotransferase type-2" evidence="8">
    <location>
        <begin position="2"/>
        <end position="212"/>
    </location>
</feature>
<comment type="caution">
    <text evidence="9">The sequence shown here is derived from an EMBL/GenBank/DDBJ whole genome shotgun (WGS) entry which is preliminary data.</text>
</comment>